<evidence type="ECO:0000256" key="10">
    <source>
        <dbReference type="ARBA" id="ARBA00023310"/>
    </source>
</evidence>
<comment type="similarity">
    <text evidence="2">Belongs to the ATPase delta chain family.</text>
</comment>
<dbReference type="PANTHER" id="PTHR11910">
    <property type="entry name" value="ATP SYNTHASE DELTA CHAIN"/>
    <property type="match status" value="1"/>
</dbReference>
<keyword evidence="3" id="KW-0813">Transport</keyword>
<dbReference type="HAMAP" id="MF_01416">
    <property type="entry name" value="ATP_synth_delta_bact"/>
    <property type="match status" value="1"/>
</dbReference>
<evidence type="ECO:0000256" key="8">
    <source>
        <dbReference type="ARBA" id="ARBA00023128"/>
    </source>
</evidence>
<evidence type="ECO:0000256" key="11">
    <source>
        <dbReference type="ARBA" id="ARBA00033369"/>
    </source>
</evidence>
<evidence type="ECO:0000313" key="13">
    <source>
        <dbReference type="Proteomes" id="UP001152888"/>
    </source>
</evidence>
<keyword evidence="9" id="KW-0472">Membrane</keyword>
<dbReference type="Gene3D" id="1.10.520.20">
    <property type="entry name" value="N-terminal domain of the delta subunit of the F1F0-ATP synthase"/>
    <property type="match status" value="1"/>
</dbReference>
<dbReference type="InterPro" id="IPR026015">
    <property type="entry name" value="ATP_synth_OSCP/delta_N_sf"/>
</dbReference>
<dbReference type="Pfam" id="PF00213">
    <property type="entry name" value="OSCP"/>
    <property type="match status" value="1"/>
</dbReference>
<accession>A0A9P0L2W7</accession>
<comment type="subcellular location">
    <subcellularLocation>
        <location evidence="1">Mitochondrion inner membrane</location>
    </subcellularLocation>
</comment>
<evidence type="ECO:0000256" key="9">
    <source>
        <dbReference type="ARBA" id="ARBA00023136"/>
    </source>
</evidence>
<dbReference type="SUPFAM" id="SSF47928">
    <property type="entry name" value="N-terminal domain of the delta subunit of the F1F0-ATP synthase"/>
    <property type="match status" value="1"/>
</dbReference>
<name>A0A9P0L2W7_ACAOB</name>
<dbReference type="GO" id="GO:0046933">
    <property type="term" value="F:proton-transporting ATP synthase activity, rotational mechanism"/>
    <property type="evidence" value="ECO:0007669"/>
    <property type="project" value="InterPro"/>
</dbReference>
<dbReference type="EMBL" id="CAKOFQ010007026">
    <property type="protein sequence ID" value="CAH1987768.1"/>
    <property type="molecule type" value="Genomic_DNA"/>
</dbReference>
<keyword evidence="10" id="KW-0066">ATP synthesis</keyword>
<dbReference type="FunFam" id="1.10.520.20:FF:000002">
    <property type="entry name" value="ATP synthase subunit O, mitochondrial"/>
    <property type="match status" value="1"/>
</dbReference>
<comment type="caution">
    <text evidence="12">The sequence shown here is derived from an EMBL/GenBank/DDBJ whole genome shotgun (WGS) entry which is preliminary data.</text>
</comment>
<dbReference type="AlphaFoldDB" id="A0A9P0L2W7"/>
<dbReference type="Proteomes" id="UP001152888">
    <property type="component" value="Unassembled WGS sequence"/>
</dbReference>
<dbReference type="NCBIfam" id="TIGR01145">
    <property type="entry name" value="ATP_synt_delta"/>
    <property type="match status" value="1"/>
</dbReference>
<keyword evidence="5" id="KW-0999">Mitochondrion inner membrane</keyword>
<proteinExistence type="inferred from homology"/>
<evidence type="ECO:0000256" key="1">
    <source>
        <dbReference type="ARBA" id="ARBA00004273"/>
    </source>
</evidence>
<dbReference type="GO" id="GO:0005743">
    <property type="term" value="C:mitochondrial inner membrane"/>
    <property type="evidence" value="ECO:0007669"/>
    <property type="project" value="UniProtKB-SubCell"/>
</dbReference>
<evidence type="ECO:0000256" key="6">
    <source>
        <dbReference type="ARBA" id="ARBA00022946"/>
    </source>
</evidence>
<dbReference type="InterPro" id="IPR000711">
    <property type="entry name" value="ATPase_OSCP/dsu"/>
</dbReference>
<sequence length="209" mass="22898">MAAQKLSMLVRSFSTGNIVNQMVKPPIQLFGVEGRYATALYSAATKQKTLDNVEKDLIKFQNSMRSDPKLKGFIENPTIKRNIKADALKAAAQKISLKPESINLLMLLAENGRLEKLDGVINAFRTLMSAHRGEVTCEVVTAKALDAEQTKKLEGVLKSFVKANETIHLTSKVDPTIIGGMIVSVGDRYVDMSVATKIKKYTEIISAAV</sequence>
<dbReference type="OrthoDB" id="1262810at2759"/>
<evidence type="ECO:0000256" key="2">
    <source>
        <dbReference type="ARBA" id="ARBA00007046"/>
    </source>
</evidence>
<keyword evidence="6" id="KW-0809">Transit peptide</keyword>
<evidence type="ECO:0000256" key="3">
    <source>
        <dbReference type="ARBA" id="ARBA00022448"/>
    </source>
</evidence>
<keyword evidence="13" id="KW-1185">Reference proteome</keyword>
<organism evidence="12 13">
    <name type="scientific">Acanthoscelides obtectus</name>
    <name type="common">Bean weevil</name>
    <name type="synonym">Bruchus obtectus</name>
    <dbReference type="NCBI Taxonomy" id="200917"/>
    <lineage>
        <taxon>Eukaryota</taxon>
        <taxon>Metazoa</taxon>
        <taxon>Ecdysozoa</taxon>
        <taxon>Arthropoda</taxon>
        <taxon>Hexapoda</taxon>
        <taxon>Insecta</taxon>
        <taxon>Pterygota</taxon>
        <taxon>Neoptera</taxon>
        <taxon>Endopterygota</taxon>
        <taxon>Coleoptera</taxon>
        <taxon>Polyphaga</taxon>
        <taxon>Cucujiformia</taxon>
        <taxon>Chrysomeloidea</taxon>
        <taxon>Chrysomelidae</taxon>
        <taxon>Bruchinae</taxon>
        <taxon>Bruchini</taxon>
        <taxon>Acanthoscelides</taxon>
    </lineage>
</organism>
<protein>
    <recommendedName>
        <fullName evidence="11">Oligomycin sensitivity conferral protein</fullName>
    </recommendedName>
</protein>
<evidence type="ECO:0000256" key="7">
    <source>
        <dbReference type="ARBA" id="ARBA00023065"/>
    </source>
</evidence>
<reference evidence="12" key="1">
    <citation type="submission" date="2022-03" db="EMBL/GenBank/DDBJ databases">
        <authorList>
            <person name="Sayadi A."/>
        </authorList>
    </citation>
    <scope>NUCLEOTIDE SEQUENCE</scope>
</reference>
<evidence type="ECO:0000256" key="4">
    <source>
        <dbReference type="ARBA" id="ARBA00022781"/>
    </source>
</evidence>
<gene>
    <name evidence="12" type="ORF">ACAOBT_LOCUS18047</name>
</gene>
<keyword evidence="7" id="KW-0406">Ion transport</keyword>
<evidence type="ECO:0000256" key="5">
    <source>
        <dbReference type="ARBA" id="ARBA00022792"/>
    </source>
</evidence>
<keyword evidence="8" id="KW-0496">Mitochondrion</keyword>
<keyword evidence="4" id="KW-0375">Hydrogen ion transport</keyword>
<evidence type="ECO:0000313" key="12">
    <source>
        <dbReference type="EMBL" id="CAH1987768.1"/>
    </source>
</evidence>
<dbReference type="PRINTS" id="PR00125">
    <property type="entry name" value="ATPASEDELTA"/>
</dbReference>